<keyword evidence="3" id="KW-1185">Reference proteome</keyword>
<dbReference type="InterPro" id="IPR025421">
    <property type="entry name" value="DUF4148"/>
</dbReference>
<sequence>MQKRLLLSIAVGVGLVISASVQATARYDNNLPMFESGAAANRADIEKQIRDAHASGVPVVSNLKALQSSQSPSRKTRAQVREELEAAAQQGLLNQHDTVYPRTATN</sequence>
<evidence type="ECO:0000313" key="2">
    <source>
        <dbReference type="EMBL" id="AKM31050.1"/>
    </source>
</evidence>
<dbReference type="AlphaFoldDB" id="A0A0H3WTT8"/>
<protein>
    <recommendedName>
        <fullName evidence="4">DUF4148 domain-containing protein</fullName>
    </recommendedName>
</protein>
<proteinExistence type="predicted"/>
<reference evidence="2" key="1">
    <citation type="submission" date="2016-06" db="EMBL/GenBank/DDBJ databases">
        <title>Complete Genome Sequence of Pandoraea faecigallinarum DSM-23572.</title>
        <authorList>
            <person name="Yong D."/>
            <person name="Ee R."/>
            <person name="Lim Y.-L."/>
            <person name="Yin W.-F."/>
            <person name="Chan K.-G."/>
        </authorList>
    </citation>
    <scope>NUCLEOTIDE SEQUENCE</scope>
    <source>
        <strain evidence="2">DSM 23572</strain>
    </source>
</reference>
<gene>
    <name evidence="2" type="ORF">AB870_14375</name>
</gene>
<dbReference type="EMBL" id="CP011807">
    <property type="protein sequence ID" value="AKM31050.1"/>
    <property type="molecule type" value="Genomic_DNA"/>
</dbReference>
<keyword evidence="1" id="KW-0732">Signal</keyword>
<organism evidence="2 3">
    <name type="scientific">Pandoraea faecigallinarum</name>
    <dbReference type="NCBI Taxonomy" id="656179"/>
    <lineage>
        <taxon>Bacteria</taxon>
        <taxon>Pseudomonadati</taxon>
        <taxon>Pseudomonadota</taxon>
        <taxon>Betaproteobacteria</taxon>
        <taxon>Burkholderiales</taxon>
        <taxon>Burkholderiaceae</taxon>
        <taxon>Pandoraea</taxon>
    </lineage>
</organism>
<dbReference type="Proteomes" id="UP000035651">
    <property type="component" value="Chromosome"/>
</dbReference>
<evidence type="ECO:0000313" key="3">
    <source>
        <dbReference type="Proteomes" id="UP000035651"/>
    </source>
</evidence>
<dbReference type="PATRIC" id="fig|656179.3.peg.3062"/>
<name>A0A0H3WTT8_9BURK</name>
<feature type="chain" id="PRO_5005203346" description="DUF4148 domain-containing protein" evidence="1">
    <location>
        <begin position="26"/>
        <end position="106"/>
    </location>
</feature>
<evidence type="ECO:0000256" key="1">
    <source>
        <dbReference type="SAM" id="SignalP"/>
    </source>
</evidence>
<dbReference type="STRING" id="656179.AB870_14375"/>
<feature type="signal peptide" evidence="1">
    <location>
        <begin position="1"/>
        <end position="25"/>
    </location>
</feature>
<dbReference type="Pfam" id="PF13663">
    <property type="entry name" value="DUF4148"/>
    <property type="match status" value="1"/>
</dbReference>
<dbReference type="RefSeq" id="WP_047906863.1">
    <property type="nucleotide sequence ID" value="NZ_CP011807.3"/>
</dbReference>
<dbReference type="KEGG" id="pfg:AB870_14375"/>
<accession>A0A0H3WTT8</accession>
<evidence type="ECO:0008006" key="4">
    <source>
        <dbReference type="Google" id="ProtNLM"/>
    </source>
</evidence>
<dbReference type="OrthoDB" id="8943549at2"/>